<proteinExistence type="inferred from homology"/>
<dbReference type="InterPro" id="IPR029055">
    <property type="entry name" value="Ntn_hydrolases_N"/>
</dbReference>
<protein>
    <recommendedName>
        <fullName evidence="4">Proteasome subunit beta</fullName>
    </recommendedName>
</protein>
<dbReference type="CDD" id="cd03760">
    <property type="entry name" value="proteasome_beta_type_4"/>
    <property type="match status" value="1"/>
</dbReference>
<dbReference type="PROSITE" id="PS00854">
    <property type="entry name" value="PROTEASOME_BETA_1"/>
    <property type="match status" value="1"/>
</dbReference>
<accession>A0A0D0VQY0</accession>
<name>A0A0D0VQY0_CRYGA</name>
<dbReference type="GO" id="GO:0019774">
    <property type="term" value="C:proteasome core complex, beta-subunit complex"/>
    <property type="evidence" value="ECO:0007669"/>
    <property type="project" value="UniProtKB-UniRule"/>
</dbReference>
<dbReference type="GO" id="GO:0005634">
    <property type="term" value="C:nucleus"/>
    <property type="evidence" value="ECO:0007669"/>
    <property type="project" value="UniProtKB-SubCell"/>
</dbReference>
<dbReference type="InterPro" id="IPR001353">
    <property type="entry name" value="Proteasome_sua/b"/>
</dbReference>
<comment type="similarity">
    <text evidence="4">Belongs to the peptidase T1B family.</text>
</comment>
<keyword evidence="2 4" id="KW-0647">Proteasome</keyword>
<evidence type="ECO:0000256" key="2">
    <source>
        <dbReference type="ARBA" id="ARBA00022942"/>
    </source>
</evidence>
<dbReference type="HOGENOM" id="CLU_072435_0_1_1"/>
<dbReference type="PANTHER" id="PTHR32194:SF6">
    <property type="entry name" value="PROTEASOME SUBUNIT BETA"/>
    <property type="match status" value="1"/>
</dbReference>
<dbReference type="SUPFAM" id="SSF56235">
    <property type="entry name" value="N-terminal nucleophile aminohydrolases (Ntn hydrolases)"/>
    <property type="match status" value="1"/>
</dbReference>
<dbReference type="OrthoDB" id="10248542at2759"/>
<dbReference type="GO" id="GO:0005737">
    <property type="term" value="C:cytoplasm"/>
    <property type="evidence" value="ECO:0007669"/>
    <property type="project" value="UniProtKB-SubCell"/>
</dbReference>
<gene>
    <name evidence="5" type="ORF">I312_02827</name>
</gene>
<dbReference type="EMBL" id="KN847979">
    <property type="protein sequence ID" value="KIR47680.1"/>
    <property type="molecule type" value="Genomic_DNA"/>
</dbReference>
<dbReference type="AlphaFoldDB" id="A0A0D0VQY0"/>
<comment type="subcellular location">
    <subcellularLocation>
        <location evidence="4">Cytoplasm</location>
    </subcellularLocation>
    <subcellularLocation>
        <location evidence="4">Nucleus</location>
    </subcellularLocation>
</comment>
<dbReference type="PIRSF" id="PIRSF001213">
    <property type="entry name" value="Psome_endopept_beta"/>
    <property type="match status" value="1"/>
</dbReference>
<organism evidence="5">
    <name type="scientific">Cryptococcus bacillisporus CA1280</name>
    <dbReference type="NCBI Taxonomy" id="1296109"/>
    <lineage>
        <taxon>Eukaryota</taxon>
        <taxon>Fungi</taxon>
        <taxon>Dikarya</taxon>
        <taxon>Basidiomycota</taxon>
        <taxon>Agaricomycotina</taxon>
        <taxon>Tremellomycetes</taxon>
        <taxon>Tremellales</taxon>
        <taxon>Cryptococcaceae</taxon>
        <taxon>Cryptococcus</taxon>
        <taxon>Cryptococcus gattii species complex</taxon>
    </lineage>
</organism>
<keyword evidence="3 4" id="KW-0539">Nucleus</keyword>
<keyword evidence="1 4" id="KW-0963">Cytoplasm</keyword>
<dbReference type="PANTHER" id="PTHR32194">
    <property type="entry name" value="METALLOPROTEASE TLDD"/>
    <property type="match status" value="1"/>
</dbReference>
<evidence type="ECO:0000256" key="1">
    <source>
        <dbReference type="ARBA" id="ARBA00022490"/>
    </source>
</evidence>
<dbReference type="InterPro" id="IPR016295">
    <property type="entry name" value="Proteasome_beta4"/>
</dbReference>
<evidence type="ECO:0000256" key="3">
    <source>
        <dbReference type="ARBA" id="ARBA00023242"/>
    </source>
</evidence>
<dbReference type="FunFam" id="3.60.20.10:FF:000014">
    <property type="entry name" value="Proteasome subunit beta type-7"/>
    <property type="match status" value="1"/>
</dbReference>
<evidence type="ECO:0000313" key="5">
    <source>
        <dbReference type="EMBL" id="KIR47680.1"/>
    </source>
</evidence>
<reference evidence="5" key="1">
    <citation type="submission" date="2015-01" db="EMBL/GenBank/DDBJ databases">
        <title>The Genome Sequence of Cryptococcus gattii CA1280.</title>
        <authorList>
            <consortium name="The Broad Institute Genomics Platform"/>
            <person name="Cuomo C."/>
            <person name="Litvintseva A."/>
            <person name="Chen Y."/>
            <person name="Heitman J."/>
            <person name="Sun S."/>
            <person name="Springer D."/>
            <person name="Dromer F."/>
            <person name="Young S."/>
            <person name="Zeng Q."/>
            <person name="Gargeya S."/>
            <person name="Abouelleil A."/>
            <person name="Alvarado L."/>
            <person name="Chapman S.B."/>
            <person name="Gainer-Dewar J."/>
            <person name="Goldberg J."/>
            <person name="Griggs A."/>
            <person name="Gujja S."/>
            <person name="Hansen M."/>
            <person name="Howarth C."/>
            <person name="Imamovic A."/>
            <person name="Larimer J."/>
            <person name="Murphy C."/>
            <person name="Naylor J."/>
            <person name="Pearson M."/>
            <person name="Priest M."/>
            <person name="Roberts A."/>
            <person name="Saif S."/>
            <person name="Shea T."/>
            <person name="Sykes S."/>
            <person name="Wortman J."/>
            <person name="Nusbaum C."/>
            <person name="Birren B."/>
        </authorList>
    </citation>
    <scope>NUCLEOTIDE SEQUENCE [LARGE SCALE GENOMIC DNA]</scope>
    <source>
        <strain evidence="5">CA1280</strain>
    </source>
</reference>
<dbReference type="Pfam" id="PF00227">
    <property type="entry name" value="Proteasome"/>
    <property type="match status" value="1"/>
</dbReference>
<dbReference type="Gene3D" id="3.60.20.10">
    <property type="entry name" value="Glutamine Phosphoribosylpyrophosphate, subunit 1, domain 1"/>
    <property type="match status" value="1"/>
</dbReference>
<dbReference type="MEROPS" id="T01.987"/>
<dbReference type="InterPro" id="IPR023333">
    <property type="entry name" value="Proteasome_suB-type"/>
</dbReference>
<dbReference type="GO" id="GO:0051603">
    <property type="term" value="P:proteolysis involved in protein catabolic process"/>
    <property type="evidence" value="ECO:0007669"/>
    <property type="project" value="InterPro"/>
</dbReference>
<sequence length="280" mass="30808">MAVSNHPALWKQPAPANSAFNDYNTFPIAQTQRHNISTHHGPVSHTQQPLVTGTSVLGIKFDKGVMIAADNLGSYGSLARFRDIQRLHPLGKHTLLGVAGDMSDYQWLKRELDGLLREEDALSLTDSHPSLSPSNIYTLLSNLFYARRSKVDPIWNAVLVGGWDDTKKQSFLAYVDLLGTTYSAPTLATGFGAHLAQPLLREAYEAKAGIDGTGPLLTQEEAEKLIDDCMKVLFYRDARSINKYQVATITEEGVKISDSKSAPTEWKFAEGLRGYGAQTQ</sequence>
<dbReference type="PROSITE" id="PS51476">
    <property type="entry name" value="PROTEASOME_BETA_2"/>
    <property type="match status" value="1"/>
</dbReference>
<comment type="function">
    <text evidence="4">Non-catalytic component of the proteasome.</text>
</comment>
<dbReference type="InterPro" id="IPR016050">
    <property type="entry name" value="Proteasome_bsu_CS"/>
</dbReference>
<evidence type="ECO:0000256" key="4">
    <source>
        <dbReference type="PIRNR" id="PIRNR001213"/>
    </source>
</evidence>